<dbReference type="SUPFAM" id="SSF51246">
    <property type="entry name" value="Rudiment single hybrid motif"/>
    <property type="match status" value="1"/>
</dbReference>
<dbReference type="SUPFAM" id="SSF52440">
    <property type="entry name" value="PreATP-grasp domain"/>
    <property type="match status" value="1"/>
</dbReference>
<evidence type="ECO:0000256" key="5">
    <source>
        <dbReference type="RuleBase" id="RU361200"/>
    </source>
</evidence>
<comment type="subunit">
    <text evidence="4 5">Homodimer.</text>
</comment>
<organism evidence="7 8">
    <name type="scientific">Luteolibacter flavescens</name>
    <dbReference type="NCBI Taxonomy" id="1859460"/>
    <lineage>
        <taxon>Bacteria</taxon>
        <taxon>Pseudomonadati</taxon>
        <taxon>Verrucomicrobiota</taxon>
        <taxon>Verrucomicrobiia</taxon>
        <taxon>Verrucomicrobiales</taxon>
        <taxon>Verrucomicrobiaceae</taxon>
        <taxon>Luteolibacter</taxon>
    </lineage>
</organism>
<evidence type="ECO:0000256" key="2">
    <source>
        <dbReference type="ARBA" id="ARBA00022755"/>
    </source>
</evidence>
<feature type="binding site" evidence="4">
    <location>
        <begin position="268"/>
        <end position="269"/>
    </location>
    <ligand>
        <name>ATP</name>
        <dbReference type="ChEBI" id="CHEBI:30616"/>
    </ligand>
</feature>
<comment type="pathway">
    <text evidence="4 5">Purine metabolism; IMP biosynthesis via de novo pathway; 5-amino-1-(5-phospho-D-ribosyl)imidazole-4-carboxylate from 5-amino-1-(5-phospho-D-ribosyl)imidazole (N5-CAIR route): step 1/2.</text>
</comment>
<reference evidence="7 8" key="1">
    <citation type="submission" date="2022-10" db="EMBL/GenBank/DDBJ databases">
        <title>Luteolibacter flavescens strain MCCC 1K03193, whole genome shotgun sequencing project.</title>
        <authorList>
            <person name="Zhao G."/>
            <person name="Shen L."/>
        </authorList>
    </citation>
    <scope>NUCLEOTIDE SEQUENCE [LARGE SCALE GENOMIC DNA]</scope>
    <source>
        <strain evidence="7 8">MCCC 1K03193</strain>
    </source>
</reference>
<dbReference type="Gene3D" id="3.40.50.20">
    <property type="match status" value="1"/>
</dbReference>
<dbReference type="InterPro" id="IPR040686">
    <property type="entry name" value="PurK_C"/>
</dbReference>
<dbReference type="EMBL" id="JAPDDS010000008">
    <property type="protein sequence ID" value="MCW1886066.1"/>
    <property type="molecule type" value="Genomic_DNA"/>
</dbReference>
<evidence type="ECO:0000256" key="4">
    <source>
        <dbReference type="HAMAP-Rule" id="MF_01928"/>
    </source>
</evidence>
<keyword evidence="4 5" id="KW-0436">Ligase</keyword>
<keyword evidence="8" id="KW-1185">Reference proteome</keyword>
<dbReference type="NCBIfam" id="NF004679">
    <property type="entry name" value="PRK06019.1-5"/>
    <property type="match status" value="1"/>
</dbReference>
<keyword evidence="2 4" id="KW-0658">Purine biosynthesis</keyword>
<dbReference type="NCBIfam" id="NF004677">
    <property type="entry name" value="PRK06019.1-3"/>
    <property type="match status" value="1"/>
</dbReference>
<dbReference type="Proteomes" id="UP001207930">
    <property type="component" value="Unassembled WGS sequence"/>
</dbReference>
<dbReference type="InterPro" id="IPR011054">
    <property type="entry name" value="Rudment_hybrid_motif"/>
</dbReference>
<dbReference type="NCBIfam" id="TIGR01161">
    <property type="entry name" value="purK"/>
    <property type="match status" value="1"/>
</dbReference>
<dbReference type="InterPro" id="IPR016185">
    <property type="entry name" value="PreATP-grasp_dom_sf"/>
</dbReference>
<dbReference type="PANTHER" id="PTHR11609">
    <property type="entry name" value="PURINE BIOSYNTHESIS PROTEIN 6/7, PUR6/7"/>
    <property type="match status" value="1"/>
</dbReference>
<dbReference type="NCBIfam" id="NF004676">
    <property type="entry name" value="PRK06019.1-2"/>
    <property type="match status" value="1"/>
</dbReference>
<feature type="binding site" evidence="4">
    <location>
        <position position="191"/>
    </location>
    <ligand>
        <name>ATP</name>
        <dbReference type="ChEBI" id="CHEBI:30616"/>
    </ligand>
</feature>
<comment type="catalytic activity">
    <reaction evidence="4 5">
        <text>5-amino-1-(5-phospho-beta-D-ribosyl)imidazole + hydrogencarbonate + ATP = 5-carboxyamino-1-(5-phospho-D-ribosyl)imidazole + ADP + phosphate + 2 H(+)</text>
        <dbReference type="Rhea" id="RHEA:19317"/>
        <dbReference type="ChEBI" id="CHEBI:15378"/>
        <dbReference type="ChEBI" id="CHEBI:17544"/>
        <dbReference type="ChEBI" id="CHEBI:30616"/>
        <dbReference type="ChEBI" id="CHEBI:43474"/>
        <dbReference type="ChEBI" id="CHEBI:58730"/>
        <dbReference type="ChEBI" id="CHEBI:137981"/>
        <dbReference type="ChEBI" id="CHEBI:456216"/>
        <dbReference type="EC" id="6.3.4.18"/>
    </reaction>
</comment>
<feature type="binding site" evidence="4">
    <location>
        <begin position="183"/>
        <end position="186"/>
    </location>
    <ligand>
        <name>ATP</name>
        <dbReference type="ChEBI" id="CHEBI:30616"/>
    </ligand>
</feature>
<feature type="binding site" evidence="4">
    <location>
        <begin position="153"/>
        <end position="159"/>
    </location>
    <ligand>
        <name>ATP</name>
        <dbReference type="ChEBI" id="CHEBI:30616"/>
    </ligand>
</feature>
<protein>
    <recommendedName>
        <fullName evidence="4 5">N5-carboxyaminoimidazole ribonucleotide synthase</fullName>
        <shortName evidence="4 5">N5-CAIR synthase</shortName>
        <ecNumber evidence="4 5">6.3.4.18</ecNumber>
    </recommendedName>
    <alternativeName>
        <fullName evidence="4 5">5-(carboxyamino)imidazole ribonucleotide synthetase</fullName>
    </alternativeName>
</protein>
<keyword evidence="3 4" id="KW-0067">ATP-binding</keyword>
<dbReference type="Pfam" id="PF22660">
    <property type="entry name" value="RS_preATP-grasp-like"/>
    <property type="match status" value="1"/>
</dbReference>
<feature type="binding site" evidence="4">
    <location>
        <position position="108"/>
    </location>
    <ligand>
        <name>ATP</name>
        <dbReference type="ChEBI" id="CHEBI:30616"/>
    </ligand>
</feature>
<dbReference type="PROSITE" id="PS50975">
    <property type="entry name" value="ATP_GRASP"/>
    <property type="match status" value="1"/>
</dbReference>
<keyword evidence="1 4" id="KW-0547">Nucleotide-binding</keyword>
<dbReference type="InterPro" id="IPR054350">
    <property type="entry name" value="PurT/PurK_preATP-grasp"/>
</dbReference>
<dbReference type="InterPro" id="IPR013815">
    <property type="entry name" value="ATP_grasp_subdomain_1"/>
</dbReference>
<dbReference type="Gene3D" id="3.30.470.20">
    <property type="entry name" value="ATP-grasp fold, B domain"/>
    <property type="match status" value="1"/>
</dbReference>
<dbReference type="EC" id="6.3.4.18" evidence="4 5"/>
<dbReference type="Gene3D" id="3.30.1490.20">
    <property type="entry name" value="ATP-grasp fold, A domain"/>
    <property type="match status" value="1"/>
</dbReference>
<evidence type="ECO:0000313" key="8">
    <source>
        <dbReference type="Proteomes" id="UP001207930"/>
    </source>
</evidence>
<dbReference type="NCBIfam" id="NF004675">
    <property type="entry name" value="PRK06019.1-1"/>
    <property type="match status" value="1"/>
</dbReference>
<proteinExistence type="inferred from homology"/>
<name>A0ABT3FR45_9BACT</name>
<dbReference type="Pfam" id="PF17769">
    <property type="entry name" value="PurK_C"/>
    <property type="match status" value="1"/>
</dbReference>
<feature type="domain" description="ATP-grasp" evidence="6">
    <location>
        <begin position="112"/>
        <end position="298"/>
    </location>
</feature>
<sequence>MTAPIIPPGSVLGILGGGQLGRMFCMSARRMGYRTLVWTGGLEAPAMVVADEAIDLPFDSAEALEQFVSKAAVATVEFENIPRETMEAVAAKIALHPSPNAVAICQHREREKNFLKQHGIPCAPFAVVASADELSAAVAEIGTPAVLKTAAFGYDGKGQQKLTGEEDLAEVWANFGTDRAVLEAFIPFERELSVMVARSSNGSVVAYDPAENRHRHHILDVSIVPARVSPAVSAEAKVIACQVAEALGYHGIMGVEFFHLPDGSLLVNEMAPRPHNSGHHTLDACATSQFEQQVRVICGLPAGSPKLLSPVVMLNLLGDMWPDELEAPDWTPLFADGSAFLHLYGKRRAIGRRKMGHANFLGANVDDALARAEAIKADLLRGGR</sequence>
<dbReference type="InterPro" id="IPR003135">
    <property type="entry name" value="ATP-grasp_carboxylate-amine"/>
</dbReference>
<dbReference type="InterPro" id="IPR011761">
    <property type="entry name" value="ATP-grasp"/>
</dbReference>
<comment type="similarity">
    <text evidence="4 5">Belongs to the PurK/PurT family.</text>
</comment>
<evidence type="ECO:0000259" key="6">
    <source>
        <dbReference type="PROSITE" id="PS50975"/>
    </source>
</evidence>
<evidence type="ECO:0000313" key="7">
    <source>
        <dbReference type="EMBL" id="MCW1886066.1"/>
    </source>
</evidence>
<accession>A0ABT3FR45</accession>
<comment type="caution">
    <text evidence="7">The sequence shown here is derived from an EMBL/GenBank/DDBJ whole genome shotgun (WGS) entry which is preliminary data.</text>
</comment>
<dbReference type="Pfam" id="PF02222">
    <property type="entry name" value="ATP-grasp"/>
    <property type="match status" value="1"/>
</dbReference>
<dbReference type="SUPFAM" id="SSF56059">
    <property type="entry name" value="Glutathione synthetase ATP-binding domain-like"/>
    <property type="match status" value="1"/>
</dbReference>
<comment type="function">
    <text evidence="5">Catalyzes the ATP-dependent conversion of 5-aminoimidazole ribonucleotide (AIR) and HCO(3)- to N5-carboxyaminoimidazole ribonucleotide (N5-CAIR).</text>
</comment>
<evidence type="ECO:0000256" key="3">
    <source>
        <dbReference type="ARBA" id="ARBA00022840"/>
    </source>
</evidence>
<dbReference type="PANTHER" id="PTHR11609:SF5">
    <property type="entry name" value="PHOSPHORIBOSYLAMINOIMIDAZOLE CARBOXYLASE"/>
    <property type="match status" value="1"/>
</dbReference>
<gene>
    <name evidence="4 5" type="primary">purK</name>
    <name evidence="7" type="ORF">OKA04_15110</name>
</gene>
<dbReference type="InterPro" id="IPR005875">
    <property type="entry name" value="PurK"/>
</dbReference>
<dbReference type="GO" id="GO:0034028">
    <property type="term" value="F:5-(carboxyamino)imidazole ribonucleotide synthase activity"/>
    <property type="evidence" value="ECO:0007669"/>
    <property type="project" value="UniProtKB-EC"/>
</dbReference>
<feature type="binding site" evidence="4">
    <location>
        <position position="148"/>
    </location>
    <ligand>
        <name>ATP</name>
        <dbReference type="ChEBI" id="CHEBI:30616"/>
    </ligand>
</feature>
<feature type="binding site" evidence="4">
    <location>
        <position position="214"/>
    </location>
    <ligand>
        <name>ATP</name>
        <dbReference type="ChEBI" id="CHEBI:30616"/>
    </ligand>
</feature>
<comment type="function">
    <text evidence="4">Catalyzes the ATP-dependent conversion of 5-aminoimidazole ribonucleotide (AIR) and HCO(3)(-) to N5-carboxyaminoimidazole ribonucleotide (N5-CAIR).</text>
</comment>
<dbReference type="RefSeq" id="WP_264502021.1">
    <property type="nucleotide sequence ID" value="NZ_JAPDDS010000008.1"/>
</dbReference>
<dbReference type="HAMAP" id="MF_01928">
    <property type="entry name" value="PurK"/>
    <property type="match status" value="1"/>
</dbReference>
<evidence type="ECO:0000256" key="1">
    <source>
        <dbReference type="ARBA" id="ARBA00022741"/>
    </source>
</evidence>